<keyword evidence="2" id="KW-0812">Transmembrane</keyword>
<organism evidence="3 4">
    <name type="scientific">Streptomyces lavendofoliae</name>
    <dbReference type="NCBI Taxonomy" id="67314"/>
    <lineage>
        <taxon>Bacteria</taxon>
        <taxon>Bacillati</taxon>
        <taxon>Actinomycetota</taxon>
        <taxon>Actinomycetes</taxon>
        <taxon>Kitasatosporales</taxon>
        <taxon>Streptomycetaceae</taxon>
        <taxon>Streptomyces</taxon>
    </lineage>
</organism>
<evidence type="ECO:0000313" key="4">
    <source>
        <dbReference type="Proteomes" id="UP000636661"/>
    </source>
</evidence>
<keyword evidence="2" id="KW-1133">Transmembrane helix</keyword>
<dbReference type="EMBL" id="BMTP01000005">
    <property type="protein sequence ID" value="GGU36511.1"/>
    <property type="molecule type" value="Genomic_DNA"/>
</dbReference>
<keyword evidence="2" id="KW-0472">Membrane</keyword>
<evidence type="ECO:0000256" key="1">
    <source>
        <dbReference type="SAM" id="MobiDB-lite"/>
    </source>
</evidence>
<evidence type="ECO:0000256" key="2">
    <source>
        <dbReference type="SAM" id="Phobius"/>
    </source>
</evidence>
<reference evidence="3" key="1">
    <citation type="journal article" date="2014" name="Int. J. Syst. Evol. Microbiol.">
        <title>Complete genome sequence of Corynebacterium casei LMG S-19264T (=DSM 44701T), isolated from a smear-ripened cheese.</title>
        <authorList>
            <consortium name="US DOE Joint Genome Institute (JGI-PGF)"/>
            <person name="Walter F."/>
            <person name="Albersmeier A."/>
            <person name="Kalinowski J."/>
            <person name="Ruckert C."/>
        </authorList>
    </citation>
    <scope>NUCLEOTIDE SEQUENCE</scope>
    <source>
        <strain evidence="3">JCM 4391</strain>
    </source>
</reference>
<gene>
    <name evidence="3" type="ORF">GCM10010274_24890</name>
</gene>
<feature type="transmembrane region" description="Helical" evidence="2">
    <location>
        <begin position="48"/>
        <end position="66"/>
    </location>
</feature>
<sequence>MSAYDRKEDEVRRMLDAPPRGQVPPDLLPRALDRGTRALHRARLLRRLLWLLLTASAVAFAVWASVAEPWHTPPAGVTPPFLGW</sequence>
<name>A0A918HY73_9ACTN</name>
<feature type="region of interest" description="Disordered" evidence="1">
    <location>
        <begin position="1"/>
        <end position="28"/>
    </location>
</feature>
<accession>A0A918HY73</accession>
<proteinExistence type="predicted"/>
<reference evidence="3" key="2">
    <citation type="submission" date="2020-09" db="EMBL/GenBank/DDBJ databases">
        <authorList>
            <person name="Sun Q."/>
            <person name="Ohkuma M."/>
        </authorList>
    </citation>
    <scope>NUCLEOTIDE SEQUENCE</scope>
    <source>
        <strain evidence="3">JCM 4391</strain>
    </source>
</reference>
<feature type="compositionally biased region" description="Basic and acidic residues" evidence="1">
    <location>
        <begin position="1"/>
        <end position="15"/>
    </location>
</feature>
<dbReference type="RefSeq" id="WP_189550829.1">
    <property type="nucleotide sequence ID" value="NZ_BMTP01000005.1"/>
</dbReference>
<dbReference type="Proteomes" id="UP000636661">
    <property type="component" value="Unassembled WGS sequence"/>
</dbReference>
<evidence type="ECO:0008006" key="5">
    <source>
        <dbReference type="Google" id="ProtNLM"/>
    </source>
</evidence>
<keyword evidence="4" id="KW-1185">Reference proteome</keyword>
<dbReference type="AlphaFoldDB" id="A0A918HY73"/>
<protein>
    <recommendedName>
        <fullName evidence="5">DUF3040 domain-containing protein</fullName>
    </recommendedName>
</protein>
<evidence type="ECO:0000313" key="3">
    <source>
        <dbReference type="EMBL" id="GGU36511.1"/>
    </source>
</evidence>
<comment type="caution">
    <text evidence="3">The sequence shown here is derived from an EMBL/GenBank/DDBJ whole genome shotgun (WGS) entry which is preliminary data.</text>
</comment>